<accession>A0A0M8PAP8</accession>
<dbReference type="InterPro" id="IPR051532">
    <property type="entry name" value="Ester_Hydrolysis_Enzymes"/>
</dbReference>
<protein>
    <recommendedName>
        <fullName evidence="1">SGNH hydrolase-type esterase domain-containing protein</fullName>
    </recommendedName>
</protein>
<proteinExistence type="predicted"/>
<dbReference type="EMBL" id="LHQQ01000055">
    <property type="protein sequence ID" value="KOS44744.1"/>
    <property type="molecule type" value="Genomic_DNA"/>
</dbReference>
<dbReference type="InterPro" id="IPR036514">
    <property type="entry name" value="SGNH_hydro_sf"/>
</dbReference>
<name>A0A0M8PAP8_9EURO</name>
<dbReference type="PANTHER" id="PTHR30383:SF31">
    <property type="entry name" value="SGNH HYDROLASE-TYPE ESTERASE DOMAIN-CONTAINING PROTEIN-RELATED"/>
    <property type="match status" value="1"/>
</dbReference>
<comment type="caution">
    <text evidence="2">The sequence shown here is derived from an EMBL/GenBank/DDBJ whole genome shotgun (WGS) entry which is preliminary data.</text>
</comment>
<dbReference type="InterPro" id="IPR013830">
    <property type="entry name" value="SGNH_hydro"/>
</dbReference>
<dbReference type="Proteomes" id="UP000037696">
    <property type="component" value="Unassembled WGS sequence"/>
</dbReference>
<keyword evidence="3" id="KW-1185">Reference proteome</keyword>
<evidence type="ECO:0000259" key="1">
    <source>
        <dbReference type="Pfam" id="PF13472"/>
    </source>
</evidence>
<dbReference type="AlphaFoldDB" id="A0A0M8PAP8"/>
<sequence>MSDGYIVDMVGSRKSGSMENNDNEGWRGFGIEQVTNKAKRSVPRLLPNLFVVNVGSNDCVQDFEIETAGKRMSDLLEYLYTASPGSTVILSTLLSNLDGKIDSRVQYVNEQFWEIEKARTAEGRKIIIVDMHGHDGPQIGDLTDGTHPNDPVGKISANRHFGGVVNAMPCYA</sequence>
<gene>
    <name evidence="2" type="ORF">ACN38_g4349</name>
</gene>
<dbReference type="STRING" id="229535.A0A0M8PAP8"/>
<dbReference type="Gene3D" id="3.40.50.1110">
    <property type="entry name" value="SGNH hydrolase"/>
    <property type="match status" value="1"/>
</dbReference>
<evidence type="ECO:0000313" key="2">
    <source>
        <dbReference type="EMBL" id="KOS44744.1"/>
    </source>
</evidence>
<reference evidence="2 3" key="1">
    <citation type="submission" date="2015-08" db="EMBL/GenBank/DDBJ databases">
        <title>Genome sequencing of Penicillium nordicum.</title>
        <authorList>
            <person name="Nguyen H.D."/>
            <person name="Seifert K.A."/>
        </authorList>
    </citation>
    <scope>NUCLEOTIDE SEQUENCE [LARGE SCALE GENOMIC DNA]</scope>
    <source>
        <strain evidence="2 3">DAOMC 185683</strain>
    </source>
</reference>
<dbReference type="GO" id="GO:0004622">
    <property type="term" value="F:phosphatidylcholine lysophospholipase activity"/>
    <property type="evidence" value="ECO:0007669"/>
    <property type="project" value="TreeGrafter"/>
</dbReference>
<dbReference type="PANTHER" id="PTHR30383">
    <property type="entry name" value="THIOESTERASE 1/PROTEASE 1/LYSOPHOSPHOLIPASE L1"/>
    <property type="match status" value="1"/>
</dbReference>
<organism evidence="2 3">
    <name type="scientific">Penicillium nordicum</name>
    <dbReference type="NCBI Taxonomy" id="229535"/>
    <lineage>
        <taxon>Eukaryota</taxon>
        <taxon>Fungi</taxon>
        <taxon>Dikarya</taxon>
        <taxon>Ascomycota</taxon>
        <taxon>Pezizomycotina</taxon>
        <taxon>Eurotiomycetes</taxon>
        <taxon>Eurotiomycetidae</taxon>
        <taxon>Eurotiales</taxon>
        <taxon>Aspergillaceae</taxon>
        <taxon>Penicillium</taxon>
    </lineage>
</organism>
<evidence type="ECO:0000313" key="3">
    <source>
        <dbReference type="Proteomes" id="UP000037696"/>
    </source>
</evidence>
<dbReference type="OrthoDB" id="6123at2759"/>
<dbReference type="SUPFAM" id="SSF52266">
    <property type="entry name" value="SGNH hydrolase"/>
    <property type="match status" value="1"/>
</dbReference>
<dbReference type="Pfam" id="PF13472">
    <property type="entry name" value="Lipase_GDSL_2"/>
    <property type="match status" value="1"/>
</dbReference>
<feature type="domain" description="SGNH hydrolase-type esterase" evidence="1">
    <location>
        <begin position="5"/>
        <end position="150"/>
    </location>
</feature>